<feature type="compositionally biased region" description="Basic residues" evidence="1">
    <location>
        <begin position="36"/>
        <end position="45"/>
    </location>
</feature>
<feature type="region of interest" description="Disordered" evidence="1">
    <location>
        <begin position="35"/>
        <end position="71"/>
    </location>
</feature>
<organism evidence="2 3">
    <name type="scientific">Phytophthora nicotianae P1569</name>
    <dbReference type="NCBI Taxonomy" id="1317065"/>
    <lineage>
        <taxon>Eukaryota</taxon>
        <taxon>Sar</taxon>
        <taxon>Stramenopiles</taxon>
        <taxon>Oomycota</taxon>
        <taxon>Peronosporomycetes</taxon>
        <taxon>Peronosporales</taxon>
        <taxon>Peronosporaceae</taxon>
        <taxon>Phytophthora</taxon>
    </lineage>
</organism>
<proteinExistence type="predicted"/>
<name>V9G1Y4_PHYNI</name>
<gene>
    <name evidence="2" type="ORF">F443_00602</name>
</gene>
<feature type="compositionally biased region" description="Polar residues" evidence="1">
    <location>
        <begin position="56"/>
        <end position="71"/>
    </location>
</feature>
<accession>V9G1Y4</accession>
<feature type="compositionally biased region" description="Basic and acidic residues" evidence="1">
    <location>
        <begin position="46"/>
        <end position="55"/>
    </location>
</feature>
<evidence type="ECO:0000313" key="2">
    <source>
        <dbReference type="EMBL" id="ETI57053.1"/>
    </source>
</evidence>
<protein>
    <submittedName>
        <fullName evidence="2">Uncharacterized protein</fullName>
    </submittedName>
</protein>
<dbReference type="AlphaFoldDB" id="V9G1Y4"/>
<dbReference type="EMBL" id="ANIZ01000105">
    <property type="protein sequence ID" value="ETI57053.1"/>
    <property type="molecule type" value="Genomic_DNA"/>
</dbReference>
<evidence type="ECO:0000256" key="1">
    <source>
        <dbReference type="SAM" id="MobiDB-lite"/>
    </source>
</evidence>
<evidence type="ECO:0000313" key="3">
    <source>
        <dbReference type="Proteomes" id="UP000018721"/>
    </source>
</evidence>
<dbReference type="HOGENOM" id="CLU_2747892_0_0_1"/>
<comment type="caution">
    <text evidence="2">The sequence shown here is derived from an EMBL/GenBank/DDBJ whole genome shotgun (WGS) entry which is preliminary data.</text>
</comment>
<keyword evidence="3" id="KW-1185">Reference proteome</keyword>
<dbReference type="Proteomes" id="UP000018721">
    <property type="component" value="Unassembled WGS sequence"/>
</dbReference>
<sequence length="71" mass="7758">MSLLLKDVQKGNLAYNKIRDLILGMIDPLAFIVQSRKGKPSRRHGGKPDQQRTDGQHQSPGASADSTRTTG</sequence>
<feature type="non-terminal residue" evidence="2">
    <location>
        <position position="71"/>
    </location>
</feature>
<reference evidence="2 3" key="1">
    <citation type="submission" date="2013-11" db="EMBL/GenBank/DDBJ databases">
        <title>The Genome Sequence of Phytophthora parasitica P1569.</title>
        <authorList>
            <consortium name="The Broad Institute Genomics Platform"/>
            <person name="Russ C."/>
            <person name="Tyler B."/>
            <person name="Panabieres F."/>
            <person name="Shan W."/>
            <person name="Tripathy S."/>
            <person name="Grunwald N."/>
            <person name="Machado M."/>
            <person name="Johnson C.S."/>
            <person name="Arredondo F."/>
            <person name="Hong C."/>
            <person name="Coffey M."/>
            <person name="Young S.K."/>
            <person name="Zeng Q."/>
            <person name="Gargeya S."/>
            <person name="Fitzgerald M."/>
            <person name="Abouelleil A."/>
            <person name="Alvarado L."/>
            <person name="Chapman S.B."/>
            <person name="Gainer-Dewar J."/>
            <person name="Goldberg J."/>
            <person name="Griggs A."/>
            <person name="Gujja S."/>
            <person name="Hansen M."/>
            <person name="Howarth C."/>
            <person name="Imamovic A."/>
            <person name="Ireland A."/>
            <person name="Larimer J."/>
            <person name="McCowan C."/>
            <person name="Murphy C."/>
            <person name="Pearson M."/>
            <person name="Poon T.W."/>
            <person name="Priest M."/>
            <person name="Roberts A."/>
            <person name="Saif S."/>
            <person name="Shea T."/>
            <person name="Sykes S."/>
            <person name="Wortman J."/>
            <person name="Nusbaum C."/>
            <person name="Birren B."/>
        </authorList>
    </citation>
    <scope>NUCLEOTIDE SEQUENCE [LARGE SCALE GENOMIC DNA]</scope>
    <source>
        <strain evidence="2 3">P1569</strain>
    </source>
</reference>